<feature type="domain" description="OB-fold nucleic acid binding" evidence="9">
    <location>
        <begin position="6"/>
        <end position="101"/>
    </location>
</feature>
<dbReference type="PANTHER" id="PTHR30008">
    <property type="entry name" value="EXODEOXYRIBONUCLEASE 7 LARGE SUBUNIT"/>
    <property type="match status" value="1"/>
</dbReference>
<comment type="function">
    <text evidence="5">Bidirectionally degrades single-stranded DNA into large acid-insoluble oligonucleotides, which are then degraded further into small acid-soluble oligonucleotides.</text>
</comment>
<comment type="subcellular location">
    <subcellularLocation>
        <location evidence="5 6">Cytoplasm</location>
    </subcellularLocation>
</comment>
<protein>
    <recommendedName>
        <fullName evidence="5">Exodeoxyribonuclease 7 large subunit</fullName>
        <ecNumber evidence="5">3.1.11.6</ecNumber>
    </recommendedName>
    <alternativeName>
        <fullName evidence="5">Exodeoxyribonuclease VII large subunit</fullName>
        <shortName evidence="5">Exonuclease VII large subunit</shortName>
    </alternativeName>
</protein>
<dbReference type="InterPro" id="IPR025824">
    <property type="entry name" value="OB-fold_nuc-bd_dom"/>
</dbReference>
<gene>
    <name evidence="5" type="primary">xseA</name>
    <name evidence="10" type="ORF">Z955_00575</name>
</gene>
<dbReference type="Gene3D" id="2.40.50.1010">
    <property type="match status" value="1"/>
</dbReference>
<feature type="coiled-coil region" evidence="7">
    <location>
        <begin position="258"/>
        <end position="285"/>
    </location>
</feature>
<dbReference type="HAMAP" id="MF_00378">
    <property type="entry name" value="Exonuc_7_L"/>
    <property type="match status" value="1"/>
</dbReference>
<organism evidence="10 11">
    <name type="scientific">Clostridium botulinum C/D str. DC5</name>
    <dbReference type="NCBI Taxonomy" id="1443128"/>
    <lineage>
        <taxon>Bacteria</taxon>
        <taxon>Bacillati</taxon>
        <taxon>Bacillota</taxon>
        <taxon>Clostridia</taxon>
        <taxon>Eubacteriales</taxon>
        <taxon>Clostridiaceae</taxon>
        <taxon>Clostridium</taxon>
    </lineage>
</organism>
<evidence type="ECO:0000256" key="4">
    <source>
        <dbReference type="ARBA" id="ARBA00022839"/>
    </source>
</evidence>
<dbReference type="EC" id="3.1.11.6" evidence="5"/>
<dbReference type="Pfam" id="PF13742">
    <property type="entry name" value="tRNA_anti_2"/>
    <property type="match status" value="1"/>
</dbReference>
<evidence type="ECO:0000313" key="11">
    <source>
        <dbReference type="Proteomes" id="UP000030014"/>
    </source>
</evidence>
<evidence type="ECO:0000259" key="9">
    <source>
        <dbReference type="Pfam" id="PF13742"/>
    </source>
</evidence>
<comment type="similarity">
    <text evidence="5 6">Belongs to the XseA family.</text>
</comment>
<dbReference type="PANTHER" id="PTHR30008:SF0">
    <property type="entry name" value="EXODEOXYRIBONUCLEASE 7 LARGE SUBUNIT"/>
    <property type="match status" value="1"/>
</dbReference>
<evidence type="ECO:0000256" key="7">
    <source>
        <dbReference type="SAM" id="Coils"/>
    </source>
</evidence>
<sequence length="401" mass="45757">MHIKTLSVSELNIYIKRIIDNDFILKNTQIKGEISNFKFHNSGHVYFSLKDKQSKINCVMFRSYTENLNFIPQNGDNVIIKGRVSVYQKDGVYQFYCEEIEKEGIGDLFVAFEKLKKKLYEEGLFDEEHKKRIPLYSKKIGVITSATGAAIKDIINVSKRRNRGIEILIYPSLVQGENASDNLIQGIKYLDSRDDIDLIIIARGGGSIEELWAFNNEALAYEIYRCSTPIISGVGHETDFTICDFASDMRASTPSAAAELAVRSLEEINGNIENYKEKLYNLIKHTMNLKLKQLNSCENAIKVNNPLNTIVNEYIKVDNFKNKLCHEIQSKIQYEKIKLSKVNSLLNAYNPLNILSKGFSIIQDEMNNVISTKDNINKDDSIKITFKDGETKVKVSEVYKL</sequence>
<comment type="subunit">
    <text evidence="5">Heterooligomer composed of large and small subunits.</text>
</comment>
<keyword evidence="4 5" id="KW-0269">Exonuclease</keyword>
<dbReference type="GO" id="GO:0006308">
    <property type="term" value="P:DNA catabolic process"/>
    <property type="evidence" value="ECO:0007669"/>
    <property type="project" value="UniProtKB-UniRule"/>
</dbReference>
<accession>A0A0A0IP09</accession>
<dbReference type="GO" id="GO:0003676">
    <property type="term" value="F:nucleic acid binding"/>
    <property type="evidence" value="ECO:0007669"/>
    <property type="project" value="InterPro"/>
</dbReference>
<dbReference type="CDD" id="cd04489">
    <property type="entry name" value="ExoVII_LU_OBF"/>
    <property type="match status" value="1"/>
</dbReference>
<dbReference type="Pfam" id="PF02601">
    <property type="entry name" value="Exonuc_VII_L"/>
    <property type="match status" value="1"/>
</dbReference>
<dbReference type="InterPro" id="IPR003753">
    <property type="entry name" value="Exonuc_VII_L"/>
</dbReference>
<comment type="catalytic activity">
    <reaction evidence="5 6">
        <text>Exonucleolytic cleavage in either 5'- to 3'- or 3'- to 5'-direction to yield nucleoside 5'-phosphates.</text>
        <dbReference type="EC" id="3.1.11.6"/>
    </reaction>
</comment>
<evidence type="ECO:0000256" key="1">
    <source>
        <dbReference type="ARBA" id="ARBA00022490"/>
    </source>
</evidence>
<reference evidence="10 11" key="1">
    <citation type="submission" date="2014-01" db="EMBL/GenBank/DDBJ databases">
        <title>Plasmidome dynamics in the species complex Clostridium novyi sensu lato converts strains of independent lineages into distinctly different pathogens.</title>
        <authorList>
            <person name="Skarin H."/>
            <person name="Segerman B."/>
        </authorList>
    </citation>
    <scope>NUCLEOTIDE SEQUENCE [LARGE SCALE GENOMIC DNA]</scope>
    <source>
        <strain evidence="10 11">DC5</strain>
    </source>
</reference>
<evidence type="ECO:0000256" key="2">
    <source>
        <dbReference type="ARBA" id="ARBA00022722"/>
    </source>
</evidence>
<comment type="caution">
    <text evidence="10">The sequence shown here is derived from an EMBL/GenBank/DDBJ whole genome shotgun (WGS) entry which is preliminary data.</text>
</comment>
<dbReference type="GO" id="GO:0008855">
    <property type="term" value="F:exodeoxyribonuclease VII activity"/>
    <property type="evidence" value="ECO:0007669"/>
    <property type="project" value="UniProtKB-UniRule"/>
</dbReference>
<feature type="domain" description="Exonuclease VII large subunit C-terminal" evidence="8">
    <location>
        <begin position="124"/>
        <end position="336"/>
    </location>
</feature>
<keyword evidence="3 5" id="KW-0378">Hydrolase</keyword>
<keyword evidence="1 5" id="KW-0963">Cytoplasm</keyword>
<dbReference type="InterPro" id="IPR020579">
    <property type="entry name" value="Exonuc_VII_lsu_C"/>
</dbReference>
<keyword evidence="2 5" id="KW-0540">Nuclease</keyword>
<dbReference type="GO" id="GO:0009318">
    <property type="term" value="C:exodeoxyribonuclease VII complex"/>
    <property type="evidence" value="ECO:0007669"/>
    <property type="project" value="UniProtKB-UniRule"/>
</dbReference>
<dbReference type="NCBIfam" id="TIGR00237">
    <property type="entry name" value="xseA"/>
    <property type="match status" value="1"/>
</dbReference>
<dbReference type="RefSeq" id="WP_039256776.1">
    <property type="nucleotide sequence ID" value="NZ_JDRY01000001.1"/>
</dbReference>
<evidence type="ECO:0000256" key="6">
    <source>
        <dbReference type="RuleBase" id="RU004355"/>
    </source>
</evidence>
<dbReference type="Proteomes" id="UP000030014">
    <property type="component" value="Unassembled WGS sequence"/>
</dbReference>
<keyword evidence="7" id="KW-0175">Coiled coil</keyword>
<evidence type="ECO:0000313" key="10">
    <source>
        <dbReference type="EMBL" id="KGN01927.1"/>
    </source>
</evidence>
<proteinExistence type="inferred from homology"/>
<evidence type="ECO:0000256" key="3">
    <source>
        <dbReference type="ARBA" id="ARBA00022801"/>
    </source>
</evidence>
<dbReference type="GO" id="GO:0005737">
    <property type="term" value="C:cytoplasm"/>
    <property type="evidence" value="ECO:0007669"/>
    <property type="project" value="UniProtKB-SubCell"/>
</dbReference>
<evidence type="ECO:0000256" key="5">
    <source>
        <dbReference type="HAMAP-Rule" id="MF_00378"/>
    </source>
</evidence>
<evidence type="ECO:0000259" key="8">
    <source>
        <dbReference type="Pfam" id="PF02601"/>
    </source>
</evidence>
<dbReference type="EMBL" id="JDRY01000001">
    <property type="protein sequence ID" value="KGN01927.1"/>
    <property type="molecule type" value="Genomic_DNA"/>
</dbReference>
<dbReference type="AlphaFoldDB" id="A0A0A0IP09"/>
<name>A0A0A0IP09_CLOBO</name>